<dbReference type="Gene3D" id="1.10.4080.10">
    <property type="entry name" value="ADP-ribosylation/Crystallin J1"/>
    <property type="match status" value="1"/>
</dbReference>
<dbReference type="GO" id="GO:0046872">
    <property type="term" value="F:metal ion binding"/>
    <property type="evidence" value="ECO:0007669"/>
    <property type="project" value="UniProtKB-KW"/>
</dbReference>
<dbReference type="GO" id="GO:0016787">
    <property type="term" value="F:hydrolase activity"/>
    <property type="evidence" value="ECO:0007669"/>
    <property type="project" value="UniProtKB-KW"/>
</dbReference>
<feature type="binding site" evidence="1">
    <location>
        <position position="41"/>
    </location>
    <ligand>
        <name>Mg(2+)</name>
        <dbReference type="ChEBI" id="CHEBI:18420"/>
        <label>1</label>
    </ligand>
</feature>
<proteinExistence type="predicted"/>
<keyword evidence="1" id="KW-0479">Metal-binding</keyword>
<comment type="caution">
    <text evidence="2">The sequence shown here is derived from an EMBL/GenBank/DDBJ whole genome shotgun (WGS) entry which is preliminary data.</text>
</comment>
<dbReference type="PANTHER" id="PTHR16222:SF12">
    <property type="entry name" value="ADP-RIBOSYLGLYCOHYDROLASE-RELATED"/>
    <property type="match status" value="1"/>
</dbReference>
<accession>A0A368V6P3</accession>
<dbReference type="InterPro" id="IPR050792">
    <property type="entry name" value="ADP-ribosylglycohydrolase"/>
</dbReference>
<protein>
    <submittedName>
        <fullName evidence="2">ADP-ribosylglycohydrolase</fullName>
    </submittedName>
</protein>
<dbReference type="InterPro" id="IPR036705">
    <property type="entry name" value="Ribosyl_crysJ1_sf"/>
</dbReference>
<keyword evidence="2" id="KW-0378">Hydrolase</keyword>
<dbReference type="SUPFAM" id="SSF101478">
    <property type="entry name" value="ADP-ribosylglycohydrolase"/>
    <property type="match status" value="1"/>
</dbReference>
<dbReference type="AlphaFoldDB" id="A0A368V6P3"/>
<feature type="binding site" evidence="1">
    <location>
        <position position="216"/>
    </location>
    <ligand>
        <name>Mg(2+)</name>
        <dbReference type="ChEBI" id="CHEBI:18420"/>
        <label>1</label>
    </ligand>
</feature>
<organism evidence="2 3">
    <name type="scientific">Marinilabilia salmonicolor</name>
    <dbReference type="NCBI Taxonomy" id="989"/>
    <lineage>
        <taxon>Bacteria</taxon>
        <taxon>Pseudomonadati</taxon>
        <taxon>Bacteroidota</taxon>
        <taxon>Bacteroidia</taxon>
        <taxon>Marinilabiliales</taxon>
        <taxon>Marinilabiliaceae</taxon>
        <taxon>Marinilabilia</taxon>
    </lineage>
</organism>
<dbReference type="Proteomes" id="UP000252733">
    <property type="component" value="Unassembled WGS sequence"/>
</dbReference>
<feature type="binding site" evidence="1">
    <location>
        <position position="217"/>
    </location>
    <ligand>
        <name>Mg(2+)</name>
        <dbReference type="ChEBI" id="CHEBI:18420"/>
        <label>1</label>
    </ligand>
</feature>
<gene>
    <name evidence="2" type="ORF">DFO77_10753</name>
</gene>
<evidence type="ECO:0000256" key="1">
    <source>
        <dbReference type="PIRSR" id="PIRSR605502-1"/>
    </source>
</evidence>
<name>A0A368V6P3_9BACT</name>
<evidence type="ECO:0000313" key="2">
    <source>
        <dbReference type="EMBL" id="RCW36762.1"/>
    </source>
</evidence>
<dbReference type="Pfam" id="PF03747">
    <property type="entry name" value="ADP_ribosyl_GH"/>
    <property type="match status" value="1"/>
</dbReference>
<keyword evidence="1" id="KW-0460">Magnesium</keyword>
<feature type="binding site" evidence="1">
    <location>
        <position position="42"/>
    </location>
    <ligand>
        <name>Mg(2+)</name>
        <dbReference type="ChEBI" id="CHEBI:18420"/>
        <label>1</label>
    </ligand>
</feature>
<dbReference type="EMBL" id="QPIZ01000007">
    <property type="protein sequence ID" value="RCW36762.1"/>
    <property type="molecule type" value="Genomic_DNA"/>
</dbReference>
<feature type="binding site" evidence="1">
    <location>
        <position position="214"/>
    </location>
    <ligand>
        <name>Mg(2+)</name>
        <dbReference type="ChEBI" id="CHEBI:18420"/>
        <label>1</label>
    </ligand>
</feature>
<dbReference type="RefSeq" id="WP_220270799.1">
    <property type="nucleotide sequence ID" value="NZ_QPIZ01000007.1"/>
</dbReference>
<feature type="binding site" evidence="1">
    <location>
        <position position="40"/>
    </location>
    <ligand>
        <name>Mg(2+)</name>
        <dbReference type="ChEBI" id="CHEBI:18420"/>
        <label>1</label>
    </ligand>
</feature>
<sequence length="262" mass="29051">MSNNHLILGAITGDVIGSVYEFDNVKSTDFPLFGEKTDFTDDSVLTLATMDLLLNGGDYATVYQDYSRNYPNRGYGGNFRGWIMMERPRPYNSFGNGSAMRVSPVGWAFDTLEDVLKEAERSASVTHNHPEGIKGAVATAGAVFLARTGGSKADIKAWVEKETNYNLNRTVDEIRPVYQFNETCQETVPEALIAFLESKDFEDAIRLGISMGGDSDTLACIAGAVAEAYYKEIPEEIQRKVLKILPPEAVELIKKFSEKYVR</sequence>
<comment type="cofactor">
    <cofactor evidence="1">
        <name>Mg(2+)</name>
        <dbReference type="ChEBI" id="CHEBI:18420"/>
    </cofactor>
    <text evidence="1">Binds 2 magnesium ions per subunit.</text>
</comment>
<keyword evidence="3" id="KW-1185">Reference proteome</keyword>
<evidence type="ECO:0000313" key="3">
    <source>
        <dbReference type="Proteomes" id="UP000252733"/>
    </source>
</evidence>
<reference evidence="2 3" key="1">
    <citation type="submission" date="2018-07" db="EMBL/GenBank/DDBJ databases">
        <title>Freshwater and sediment microbial communities from various areas in North America, analyzing microbe dynamics in response to fracking.</title>
        <authorList>
            <person name="Lamendella R."/>
        </authorList>
    </citation>
    <scope>NUCLEOTIDE SEQUENCE [LARGE SCALE GENOMIC DNA]</scope>
    <source>
        <strain evidence="2 3">160A</strain>
    </source>
</reference>
<dbReference type="PANTHER" id="PTHR16222">
    <property type="entry name" value="ADP-RIBOSYLGLYCOHYDROLASE"/>
    <property type="match status" value="1"/>
</dbReference>
<dbReference type="InterPro" id="IPR005502">
    <property type="entry name" value="Ribosyl_crysJ1"/>
</dbReference>